<evidence type="ECO:0000313" key="2">
    <source>
        <dbReference type="EMBL" id="KAL0154706.1"/>
    </source>
</evidence>
<organism evidence="2 3">
    <name type="scientific">Cirrhinus mrigala</name>
    <name type="common">Mrigala</name>
    <dbReference type="NCBI Taxonomy" id="683832"/>
    <lineage>
        <taxon>Eukaryota</taxon>
        <taxon>Metazoa</taxon>
        <taxon>Chordata</taxon>
        <taxon>Craniata</taxon>
        <taxon>Vertebrata</taxon>
        <taxon>Euteleostomi</taxon>
        <taxon>Actinopterygii</taxon>
        <taxon>Neopterygii</taxon>
        <taxon>Teleostei</taxon>
        <taxon>Ostariophysi</taxon>
        <taxon>Cypriniformes</taxon>
        <taxon>Cyprinidae</taxon>
        <taxon>Labeoninae</taxon>
        <taxon>Labeonini</taxon>
        <taxon>Cirrhinus</taxon>
    </lineage>
</organism>
<feature type="non-terminal residue" evidence="2">
    <location>
        <position position="1"/>
    </location>
</feature>
<dbReference type="PANTHER" id="PTHR12369:SF46">
    <property type="entry name" value="N-ACETYL-BETA-GLUCOSAMINYL-GLYCOPROTEIN 4-BETA-N-ACETYLGALACTOSAMINYLTRANSFERASE 1"/>
    <property type="match status" value="1"/>
</dbReference>
<feature type="non-terminal residue" evidence="2">
    <location>
        <position position="119"/>
    </location>
</feature>
<dbReference type="EMBL" id="JAMKFB020000025">
    <property type="protein sequence ID" value="KAL0154706.1"/>
    <property type="molecule type" value="Genomic_DNA"/>
</dbReference>
<protein>
    <submittedName>
        <fullName evidence="2">Uncharacterized protein</fullName>
    </submittedName>
</protein>
<keyword evidence="3" id="KW-1185">Reference proteome</keyword>
<evidence type="ECO:0000313" key="3">
    <source>
        <dbReference type="Proteomes" id="UP001529510"/>
    </source>
</evidence>
<dbReference type="PANTHER" id="PTHR12369">
    <property type="entry name" value="CHONDROITIN SYNTHASE"/>
    <property type="match status" value="1"/>
</dbReference>
<reference evidence="2 3" key="1">
    <citation type="submission" date="2024-05" db="EMBL/GenBank/DDBJ databases">
        <title>Genome sequencing and assembly of Indian major carp, Cirrhinus mrigala (Hamilton, 1822).</title>
        <authorList>
            <person name="Mohindra V."/>
            <person name="Chowdhury L.M."/>
            <person name="Lal K."/>
            <person name="Jena J.K."/>
        </authorList>
    </citation>
    <scope>NUCLEOTIDE SEQUENCE [LARGE SCALE GENOMIC DNA]</scope>
    <source>
        <strain evidence="2">CM1030</strain>
        <tissue evidence="2">Blood</tissue>
    </source>
</reference>
<comment type="caution">
    <text evidence="2">The sequence shown here is derived from an EMBL/GenBank/DDBJ whole genome shotgun (WGS) entry which is preliminary data.</text>
</comment>
<name>A0ABD0N0D5_CIRMR</name>
<evidence type="ECO:0000256" key="1">
    <source>
        <dbReference type="SAM" id="MobiDB-lite"/>
    </source>
</evidence>
<feature type="region of interest" description="Disordered" evidence="1">
    <location>
        <begin position="57"/>
        <end position="91"/>
    </location>
</feature>
<feature type="compositionally biased region" description="Low complexity" evidence="1">
    <location>
        <begin position="61"/>
        <end position="70"/>
    </location>
</feature>
<sequence>IYTLLRIINVEKRRDSARGNRYLIELELMERGRKVVRLSEYIYMLLHRGRVEDSLENMEGVTASSPSSPVASPPTSPSRTPTRGAHGTPQWGTVYAKPLLCQPVMLQWKKDVMVHFVVP</sequence>
<gene>
    <name evidence="2" type="ORF">M9458_048969</name>
</gene>
<dbReference type="Proteomes" id="UP001529510">
    <property type="component" value="Unassembled WGS sequence"/>
</dbReference>
<accession>A0ABD0N0D5</accession>
<proteinExistence type="predicted"/>
<dbReference type="AlphaFoldDB" id="A0ABD0N0D5"/>
<dbReference type="InterPro" id="IPR051227">
    <property type="entry name" value="CS_glycosyltransferase"/>
</dbReference>